<gene>
    <name evidence="1" type="ORF">J8J14_22180</name>
</gene>
<accession>A0ABS4ALT4</accession>
<comment type="caution">
    <text evidence="1">The sequence shown here is derived from an EMBL/GenBank/DDBJ whole genome shotgun (WGS) entry which is preliminary data.</text>
</comment>
<keyword evidence="2" id="KW-1185">Reference proteome</keyword>
<organism evidence="1 2">
    <name type="scientific">Pararoseomonas baculiformis</name>
    <dbReference type="NCBI Taxonomy" id="2820812"/>
    <lineage>
        <taxon>Bacteria</taxon>
        <taxon>Pseudomonadati</taxon>
        <taxon>Pseudomonadota</taxon>
        <taxon>Alphaproteobacteria</taxon>
        <taxon>Acetobacterales</taxon>
        <taxon>Acetobacteraceae</taxon>
        <taxon>Pararoseomonas</taxon>
    </lineage>
</organism>
<sequence>MSGLDDLEHCVVALTEVMAAETRALKAHDVAAAVALAQDKRAAVDAFLAARVGLSGEELRPIAAQLAVAVDRLREGVRDNRLLLEQAMAVQGRVIETLARAATRSTQSAVSYGRSVGASSPLAISVRA</sequence>
<dbReference type="SUPFAM" id="SSF140566">
    <property type="entry name" value="FlgN-like"/>
    <property type="match status" value="1"/>
</dbReference>
<proteinExistence type="predicted"/>
<dbReference type="InterPro" id="IPR036679">
    <property type="entry name" value="FlgN-like_sf"/>
</dbReference>
<evidence type="ECO:0008006" key="3">
    <source>
        <dbReference type="Google" id="ProtNLM"/>
    </source>
</evidence>
<evidence type="ECO:0000313" key="2">
    <source>
        <dbReference type="Proteomes" id="UP000681594"/>
    </source>
</evidence>
<dbReference type="RefSeq" id="WP_209381741.1">
    <property type="nucleotide sequence ID" value="NZ_JAGIZB010000037.1"/>
</dbReference>
<protein>
    <recommendedName>
        <fullName evidence="3">Flagellar protein FlgN</fullName>
    </recommendedName>
</protein>
<dbReference type="EMBL" id="JAGIZB010000037">
    <property type="protein sequence ID" value="MBP0447473.1"/>
    <property type="molecule type" value="Genomic_DNA"/>
</dbReference>
<reference evidence="1 2" key="1">
    <citation type="submission" date="2021-03" db="EMBL/GenBank/DDBJ databases">
        <authorList>
            <person name="So Y."/>
        </authorList>
    </citation>
    <scope>NUCLEOTIDE SEQUENCE [LARGE SCALE GENOMIC DNA]</scope>
    <source>
        <strain evidence="1 2">SSH11</strain>
    </source>
</reference>
<evidence type="ECO:0000313" key="1">
    <source>
        <dbReference type="EMBL" id="MBP0447473.1"/>
    </source>
</evidence>
<dbReference type="Proteomes" id="UP000681594">
    <property type="component" value="Unassembled WGS sequence"/>
</dbReference>
<name>A0ABS4ALT4_9PROT</name>